<evidence type="ECO:0000313" key="3">
    <source>
        <dbReference type="Proteomes" id="UP000198852"/>
    </source>
</evidence>
<dbReference type="AlphaFoldDB" id="A0A1I6QTA2"/>
<keyword evidence="1" id="KW-0472">Membrane</keyword>
<evidence type="ECO:0000313" key="2">
    <source>
        <dbReference type="EMBL" id="SFS55671.1"/>
    </source>
</evidence>
<evidence type="ECO:0000256" key="1">
    <source>
        <dbReference type="SAM" id="Phobius"/>
    </source>
</evidence>
<reference evidence="3" key="1">
    <citation type="submission" date="2016-10" db="EMBL/GenBank/DDBJ databases">
        <authorList>
            <person name="Varghese N."/>
            <person name="Submissions S."/>
        </authorList>
    </citation>
    <scope>NUCLEOTIDE SEQUENCE [LARGE SCALE GENOMIC DNA]</scope>
    <source>
        <strain evidence="3">DSM 44771</strain>
    </source>
</reference>
<name>A0A1I6QTA2_9PSEU</name>
<feature type="transmembrane region" description="Helical" evidence="1">
    <location>
        <begin position="31"/>
        <end position="47"/>
    </location>
</feature>
<feature type="transmembrane region" description="Helical" evidence="1">
    <location>
        <begin position="180"/>
        <end position="202"/>
    </location>
</feature>
<proteinExistence type="predicted"/>
<protein>
    <submittedName>
        <fullName evidence="2">Uncharacterized protein</fullName>
    </submittedName>
</protein>
<feature type="transmembrane region" description="Helical" evidence="1">
    <location>
        <begin position="156"/>
        <end position="174"/>
    </location>
</feature>
<accession>A0A1I6QTA2</accession>
<sequence>MLGGNAIAVVLIAIAFTWIHGDLSWTHDPVPWGLISLFVLVAVLRDWNHTQLTAGADWLRVNRRWVDTYDLAEIRLSGTLKGWTLHLTDRRGREVRSYIATVETNRQLWALVYNGMVHSVQNGASLNNFTTGMLRLRPDSERHRTANRPPMVPDRIAWTFLALVVAVLAATYALRPDLLGPALATFAIVVLIALVAFGIALARARARENAINAAEETDA</sequence>
<keyword evidence="3" id="KW-1185">Reference proteome</keyword>
<organism evidence="2 3">
    <name type="scientific">Saccharopolyspora flava</name>
    <dbReference type="NCBI Taxonomy" id="95161"/>
    <lineage>
        <taxon>Bacteria</taxon>
        <taxon>Bacillati</taxon>
        <taxon>Actinomycetota</taxon>
        <taxon>Actinomycetes</taxon>
        <taxon>Pseudonocardiales</taxon>
        <taxon>Pseudonocardiaceae</taxon>
        <taxon>Saccharopolyspora</taxon>
    </lineage>
</organism>
<dbReference type="EMBL" id="FOZX01000002">
    <property type="protein sequence ID" value="SFS55671.1"/>
    <property type="molecule type" value="Genomic_DNA"/>
</dbReference>
<dbReference type="STRING" id="95161.SAMN05660874_01840"/>
<keyword evidence="1" id="KW-0812">Transmembrane</keyword>
<dbReference type="RefSeq" id="WP_093415309.1">
    <property type="nucleotide sequence ID" value="NZ_FOZX01000002.1"/>
</dbReference>
<dbReference type="OrthoDB" id="4460669at2"/>
<keyword evidence="1" id="KW-1133">Transmembrane helix</keyword>
<gene>
    <name evidence="2" type="ORF">SAMN05660874_01840</name>
</gene>
<dbReference type="Proteomes" id="UP000198852">
    <property type="component" value="Unassembled WGS sequence"/>
</dbReference>